<dbReference type="Pfam" id="PF13464">
    <property type="entry name" value="RodZ_C"/>
    <property type="match status" value="1"/>
</dbReference>
<protein>
    <recommendedName>
        <fullName evidence="2">Cytoskeleton protein RodZ-like C-terminal domain-containing protein</fullName>
    </recommendedName>
</protein>
<proteinExistence type="predicted"/>
<sequence length="358" mass="37352">MKLLLLLLLIVFGVGGFLMSWLATAYSRERRSIARHNQAMGVMHKISGDAPGVAGVIPVEANPHIRVVKPGGNHEGDDLVVKASSDAVPPQNLPADSIEKVPDPPSLPAAKSVGFSDGISGDEPSVSRRLVSASNNFKKEPNLDEFNLDSTGEFAPRFGAPLVFDETASLDPSLSNKSLGRSPRFGWNRPRGLGRGSATPVLAASSVALVLIVIIGFFAFSKSPATVKSNIVTTTVPPVPKNKTTASTTTTVPSFLAPSSSNYLGASYPAPTGSYSVVVSVTSGACWVAQSTAAGAVISWEAVLQAGQSRTISTTGPLWIRVGNSTVATLSINGVPLHFTSKPGPYNFTFVPSQGSQI</sequence>
<dbReference type="Proteomes" id="UP000032360">
    <property type="component" value="Unassembled WGS sequence"/>
</dbReference>
<evidence type="ECO:0000259" key="2">
    <source>
        <dbReference type="Pfam" id="PF13464"/>
    </source>
</evidence>
<reference evidence="3 4" key="1">
    <citation type="submission" date="2015-01" db="EMBL/GenBank/DDBJ databases">
        <title>Draft genome of the acidophilic iron oxidizer Acidithrix ferrooxidans strain Py-F3.</title>
        <authorList>
            <person name="Poehlein A."/>
            <person name="Eisen S."/>
            <person name="Schloemann M."/>
            <person name="Johnson B.D."/>
            <person name="Daniel R."/>
            <person name="Muehling M."/>
        </authorList>
    </citation>
    <scope>NUCLEOTIDE SEQUENCE [LARGE SCALE GENOMIC DNA]</scope>
    <source>
        <strain evidence="3 4">Py-F3</strain>
    </source>
</reference>
<feature type="domain" description="Cytoskeleton protein RodZ-like C-terminal" evidence="2">
    <location>
        <begin position="283"/>
        <end position="342"/>
    </location>
</feature>
<organism evidence="3 4">
    <name type="scientific">Acidithrix ferrooxidans</name>
    <dbReference type="NCBI Taxonomy" id="1280514"/>
    <lineage>
        <taxon>Bacteria</taxon>
        <taxon>Bacillati</taxon>
        <taxon>Actinomycetota</taxon>
        <taxon>Acidimicrobiia</taxon>
        <taxon>Acidimicrobiales</taxon>
        <taxon>Acidimicrobiaceae</taxon>
        <taxon>Acidithrix</taxon>
    </lineage>
</organism>
<evidence type="ECO:0000256" key="1">
    <source>
        <dbReference type="SAM" id="Phobius"/>
    </source>
</evidence>
<dbReference type="AlphaFoldDB" id="A0A0D8HIU4"/>
<name>A0A0D8HIU4_9ACTN</name>
<keyword evidence="1" id="KW-1133">Transmembrane helix</keyword>
<feature type="transmembrane region" description="Helical" evidence="1">
    <location>
        <begin position="201"/>
        <end position="220"/>
    </location>
</feature>
<keyword evidence="4" id="KW-1185">Reference proteome</keyword>
<dbReference type="STRING" id="1280514.AXFE_13400"/>
<accession>A0A0D8HIU4</accession>
<evidence type="ECO:0000313" key="3">
    <source>
        <dbReference type="EMBL" id="KJF17843.1"/>
    </source>
</evidence>
<comment type="caution">
    <text evidence="3">The sequence shown here is derived from an EMBL/GenBank/DDBJ whole genome shotgun (WGS) entry which is preliminary data.</text>
</comment>
<gene>
    <name evidence="3" type="ORF">AXFE_13400</name>
</gene>
<dbReference type="RefSeq" id="WP_052605083.1">
    <property type="nucleotide sequence ID" value="NZ_JXYS01000029.1"/>
</dbReference>
<evidence type="ECO:0000313" key="4">
    <source>
        <dbReference type="Proteomes" id="UP000032360"/>
    </source>
</evidence>
<dbReference type="InterPro" id="IPR025194">
    <property type="entry name" value="RodZ-like_C"/>
</dbReference>
<dbReference type="EMBL" id="JXYS01000029">
    <property type="protein sequence ID" value="KJF17843.1"/>
    <property type="molecule type" value="Genomic_DNA"/>
</dbReference>
<keyword evidence="1" id="KW-0812">Transmembrane</keyword>
<keyword evidence="1" id="KW-0472">Membrane</keyword>